<dbReference type="EMBL" id="BPLQ01006393">
    <property type="protein sequence ID" value="GIY22040.1"/>
    <property type="molecule type" value="Genomic_DNA"/>
</dbReference>
<comment type="caution">
    <text evidence="1">The sequence shown here is derived from an EMBL/GenBank/DDBJ whole genome shotgun (WGS) entry which is preliminary data.</text>
</comment>
<accession>A0AAV4RP24</accession>
<name>A0AAV4RP24_9ARAC</name>
<dbReference type="Proteomes" id="UP001054837">
    <property type="component" value="Unassembled WGS sequence"/>
</dbReference>
<evidence type="ECO:0000313" key="2">
    <source>
        <dbReference type="Proteomes" id="UP001054837"/>
    </source>
</evidence>
<keyword evidence="2" id="KW-1185">Reference proteome</keyword>
<sequence>MLRFQCTEKRMHSGQISHTLTPPIHRNQSTESLAVEVMCNDDSKVASPAIKWSISVSCLEPSTTQSDFRLRTTLSELAASRGSFPAE</sequence>
<dbReference type="AlphaFoldDB" id="A0AAV4RP24"/>
<organism evidence="1 2">
    <name type="scientific">Caerostris darwini</name>
    <dbReference type="NCBI Taxonomy" id="1538125"/>
    <lineage>
        <taxon>Eukaryota</taxon>
        <taxon>Metazoa</taxon>
        <taxon>Ecdysozoa</taxon>
        <taxon>Arthropoda</taxon>
        <taxon>Chelicerata</taxon>
        <taxon>Arachnida</taxon>
        <taxon>Araneae</taxon>
        <taxon>Araneomorphae</taxon>
        <taxon>Entelegynae</taxon>
        <taxon>Araneoidea</taxon>
        <taxon>Araneidae</taxon>
        <taxon>Caerostris</taxon>
    </lineage>
</organism>
<gene>
    <name evidence="1" type="ORF">CDAR_546301</name>
</gene>
<reference evidence="1 2" key="1">
    <citation type="submission" date="2021-06" db="EMBL/GenBank/DDBJ databases">
        <title>Caerostris darwini draft genome.</title>
        <authorList>
            <person name="Kono N."/>
            <person name="Arakawa K."/>
        </authorList>
    </citation>
    <scope>NUCLEOTIDE SEQUENCE [LARGE SCALE GENOMIC DNA]</scope>
</reference>
<proteinExistence type="predicted"/>
<evidence type="ECO:0000313" key="1">
    <source>
        <dbReference type="EMBL" id="GIY22040.1"/>
    </source>
</evidence>
<protein>
    <submittedName>
        <fullName evidence="1">Uncharacterized protein</fullName>
    </submittedName>
</protein>